<sequence>MKYILLGLAAVVGVVLVGAAGLVLVDGGDSSADLARVDARAGTLRSAVDVAVDDPSVQVTSPLLVVNRDGSAALGASVENRTDVEVALMGVLVQVDRSPLAVNGTPWALPVPAGQRARVGAASDAGGFVLPKGVVPGAHAEVQFLFDDGTCVLADVRAVARTDRHRQIFPRTGRPIGPVTTARARAGAPSCAPG</sequence>
<organism evidence="2 3">
    <name type="scientific">Aeromicrobium wangtongii</name>
    <dbReference type="NCBI Taxonomy" id="2969247"/>
    <lineage>
        <taxon>Bacteria</taxon>
        <taxon>Bacillati</taxon>
        <taxon>Actinomycetota</taxon>
        <taxon>Actinomycetes</taxon>
        <taxon>Propionibacteriales</taxon>
        <taxon>Nocardioidaceae</taxon>
        <taxon>Aeromicrobium</taxon>
    </lineage>
</organism>
<name>A0ABY5MHQ7_9ACTN</name>
<dbReference type="EMBL" id="CP102173">
    <property type="protein sequence ID" value="UUP15431.1"/>
    <property type="molecule type" value="Genomic_DNA"/>
</dbReference>
<evidence type="ECO:0008006" key="4">
    <source>
        <dbReference type="Google" id="ProtNLM"/>
    </source>
</evidence>
<proteinExistence type="predicted"/>
<feature type="region of interest" description="Disordered" evidence="1">
    <location>
        <begin position="171"/>
        <end position="194"/>
    </location>
</feature>
<evidence type="ECO:0000256" key="1">
    <source>
        <dbReference type="SAM" id="MobiDB-lite"/>
    </source>
</evidence>
<keyword evidence="3" id="KW-1185">Reference proteome</keyword>
<dbReference type="RefSeq" id="WP_232399483.1">
    <property type="nucleotide sequence ID" value="NZ_CP102173.1"/>
</dbReference>
<protein>
    <recommendedName>
        <fullName evidence="4">SAF domain-containing protein</fullName>
    </recommendedName>
</protein>
<accession>A0ABY5MHQ7</accession>
<evidence type="ECO:0000313" key="2">
    <source>
        <dbReference type="EMBL" id="UUP15431.1"/>
    </source>
</evidence>
<gene>
    <name evidence="2" type="ORF">NQV15_08990</name>
</gene>
<reference evidence="2 3" key="1">
    <citation type="submission" date="2022-08" db="EMBL/GenBank/DDBJ databases">
        <title>novel species in genus Aeromicrobium.</title>
        <authorList>
            <person name="Ye L."/>
        </authorList>
    </citation>
    <scope>NUCLEOTIDE SEQUENCE [LARGE SCALE GENOMIC DNA]</scope>
    <source>
        <strain evidence="3">zg-Y1379</strain>
    </source>
</reference>
<evidence type="ECO:0000313" key="3">
    <source>
        <dbReference type="Proteomes" id="UP001316184"/>
    </source>
</evidence>
<dbReference type="Proteomes" id="UP001316184">
    <property type="component" value="Chromosome"/>
</dbReference>